<comment type="caution">
    <text evidence="2">The sequence shown here is derived from an EMBL/GenBank/DDBJ whole genome shotgun (WGS) entry which is preliminary data.</text>
</comment>
<name>A0AA47M9E1_MERPO</name>
<gene>
    <name evidence="2" type="ORF">N1851_028047</name>
</gene>
<evidence type="ECO:0000256" key="1">
    <source>
        <dbReference type="SAM" id="MobiDB-lite"/>
    </source>
</evidence>
<feature type="compositionally biased region" description="Basic and acidic residues" evidence="1">
    <location>
        <begin position="28"/>
        <end position="50"/>
    </location>
</feature>
<feature type="region of interest" description="Disordered" evidence="1">
    <location>
        <begin position="28"/>
        <end position="72"/>
    </location>
</feature>
<evidence type="ECO:0000313" key="2">
    <source>
        <dbReference type="EMBL" id="KAK0136058.1"/>
    </source>
</evidence>
<sequence>MSSLGAHTHRWGAMTGAPVVGYTSLRDRLASPRHCETERPETETRPKPKTVEAVTRPRPRKSGLENYKSTPEVPTAGKMRNLVVFVVILQLSITAIDTLDEFQFGDIIAFPRKPYQHYAVWVGDENFEGKEPGENIFEYQSRCS</sequence>
<dbReference type="EMBL" id="JAOPHQ010005256">
    <property type="protein sequence ID" value="KAK0136058.1"/>
    <property type="molecule type" value="Genomic_DNA"/>
</dbReference>
<dbReference type="Gene3D" id="3.90.1720.10">
    <property type="entry name" value="endopeptidase domain like (from Nostoc punctiforme)"/>
    <property type="match status" value="1"/>
</dbReference>
<keyword evidence="3" id="KW-1185">Reference proteome</keyword>
<dbReference type="AlphaFoldDB" id="A0AA47M9E1"/>
<organism evidence="2 3">
    <name type="scientific">Merluccius polli</name>
    <name type="common">Benguela hake</name>
    <name type="synonym">Merluccius cadenati</name>
    <dbReference type="NCBI Taxonomy" id="89951"/>
    <lineage>
        <taxon>Eukaryota</taxon>
        <taxon>Metazoa</taxon>
        <taxon>Chordata</taxon>
        <taxon>Craniata</taxon>
        <taxon>Vertebrata</taxon>
        <taxon>Euteleostomi</taxon>
        <taxon>Actinopterygii</taxon>
        <taxon>Neopterygii</taxon>
        <taxon>Teleostei</taxon>
        <taxon>Neoteleostei</taxon>
        <taxon>Acanthomorphata</taxon>
        <taxon>Zeiogadaria</taxon>
        <taxon>Gadariae</taxon>
        <taxon>Gadiformes</taxon>
        <taxon>Gadoidei</taxon>
        <taxon>Merlucciidae</taxon>
        <taxon>Merluccius</taxon>
    </lineage>
</organism>
<dbReference type="Proteomes" id="UP001174136">
    <property type="component" value="Unassembled WGS sequence"/>
</dbReference>
<reference evidence="2" key="1">
    <citation type="journal article" date="2023" name="Front. Mar. Sci.">
        <title>A new Merluccius polli reference genome to investigate the effects of global change in West African waters.</title>
        <authorList>
            <person name="Mateo J.L."/>
            <person name="Blanco-Fernandez C."/>
            <person name="Garcia-Vazquez E."/>
            <person name="Machado-Schiaffino G."/>
        </authorList>
    </citation>
    <scope>NUCLEOTIDE SEQUENCE</scope>
    <source>
        <strain evidence="2">C29</strain>
        <tissue evidence="2">Fin</tissue>
    </source>
</reference>
<protein>
    <submittedName>
        <fullName evidence="2">Uncharacterized protein</fullName>
    </submittedName>
</protein>
<evidence type="ECO:0000313" key="3">
    <source>
        <dbReference type="Proteomes" id="UP001174136"/>
    </source>
</evidence>
<accession>A0AA47M9E1</accession>
<proteinExistence type="predicted"/>